<keyword evidence="1" id="KW-0677">Repeat</keyword>
<dbReference type="PANTHER" id="PTHR10039:SF14">
    <property type="entry name" value="NACHT DOMAIN-CONTAINING PROTEIN"/>
    <property type="match status" value="1"/>
</dbReference>
<gene>
    <name evidence="3" type="ORF">P691DRAFT_759123</name>
</gene>
<name>A0A9P6C5L4_9AGAR</name>
<dbReference type="SUPFAM" id="SSF52540">
    <property type="entry name" value="P-loop containing nucleoside triphosphate hydrolases"/>
    <property type="match status" value="1"/>
</dbReference>
<comment type="caution">
    <text evidence="3">The sequence shown here is derived from an EMBL/GenBank/DDBJ whole genome shotgun (WGS) entry which is preliminary data.</text>
</comment>
<reference evidence="3" key="1">
    <citation type="submission" date="2020-11" db="EMBL/GenBank/DDBJ databases">
        <authorList>
            <consortium name="DOE Joint Genome Institute"/>
            <person name="Ahrendt S."/>
            <person name="Riley R."/>
            <person name="Andreopoulos W."/>
            <person name="Labutti K."/>
            <person name="Pangilinan J."/>
            <person name="Ruiz-Duenas F.J."/>
            <person name="Barrasa J.M."/>
            <person name="Sanchez-Garcia M."/>
            <person name="Camarero S."/>
            <person name="Miyauchi S."/>
            <person name="Serrano A."/>
            <person name="Linde D."/>
            <person name="Babiker R."/>
            <person name="Drula E."/>
            <person name="Ayuso-Fernandez I."/>
            <person name="Pacheco R."/>
            <person name="Padilla G."/>
            <person name="Ferreira P."/>
            <person name="Barriuso J."/>
            <person name="Kellner H."/>
            <person name="Castanera R."/>
            <person name="Alfaro M."/>
            <person name="Ramirez L."/>
            <person name="Pisabarro A.G."/>
            <person name="Kuo A."/>
            <person name="Tritt A."/>
            <person name="Lipzen A."/>
            <person name="He G."/>
            <person name="Yan M."/>
            <person name="Ng V."/>
            <person name="Cullen D."/>
            <person name="Martin F."/>
            <person name="Rosso M.-N."/>
            <person name="Henrissat B."/>
            <person name="Hibbett D."/>
            <person name="Martinez A.T."/>
            <person name="Grigoriev I.V."/>
        </authorList>
    </citation>
    <scope>NUCLEOTIDE SEQUENCE</scope>
    <source>
        <strain evidence="3">MF-IS2</strain>
    </source>
</reference>
<dbReference type="Pfam" id="PF24883">
    <property type="entry name" value="NPHP3_N"/>
    <property type="match status" value="1"/>
</dbReference>
<dbReference type="OrthoDB" id="163438at2759"/>
<dbReference type="InterPro" id="IPR027417">
    <property type="entry name" value="P-loop_NTPase"/>
</dbReference>
<evidence type="ECO:0000313" key="4">
    <source>
        <dbReference type="Proteomes" id="UP000807342"/>
    </source>
</evidence>
<feature type="domain" description="Nephrocystin 3-like N-terminal" evidence="2">
    <location>
        <begin position="151"/>
        <end position="309"/>
    </location>
</feature>
<dbReference type="AlphaFoldDB" id="A0A9P6C5L4"/>
<dbReference type="Gene3D" id="3.40.50.300">
    <property type="entry name" value="P-loop containing nucleotide triphosphate hydrolases"/>
    <property type="match status" value="1"/>
</dbReference>
<protein>
    <recommendedName>
        <fullName evidence="2">Nephrocystin 3-like N-terminal domain-containing protein</fullName>
    </recommendedName>
</protein>
<dbReference type="PANTHER" id="PTHR10039">
    <property type="entry name" value="AMELOGENIN"/>
    <property type="match status" value="1"/>
</dbReference>
<accession>A0A9P6C5L4</accession>
<organism evidence="3 4">
    <name type="scientific">Macrolepiota fuliginosa MF-IS2</name>
    <dbReference type="NCBI Taxonomy" id="1400762"/>
    <lineage>
        <taxon>Eukaryota</taxon>
        <taxon>Fungi</taxon>
        <taxon>Dikarya</taxon>
        <taxon>Basidiomycota</taxon>
        <taxon>Agaricomycotina</taxon>
        <taxon>Agaricomycetes</taxon>
        <taxon>Agaricomycetidae</taxon>
        <taxon>Agaricales</taxon>
        <taxon>Agaricineae</taxon>
        <taxon>Agaricaceae</taxon>
        <taxon>Macrolepiota</taxon>
    </lineage>
</organism>
<evidence type="ECO:0000313" key="3">
    <source>
        <dbReference type="EMBL" id="KAF9449348.1"/>
    </source>
</evidence>
<dbReference type="Proteomes" id="UP000807342">
    <property type="component" value="Unassembled WGS sequence"/>
</dbReference>
<proteinExistence type="predicted"/>
<dbReference type="InterPro" id="IPR056884">
    <property type="entry name" value="NPHP3-like_N"/>
</dbReference>
<evidence type="ECO:0000259" key="2">
    <source>
        <dbReference type="Pfam" id="PF24883"/>
    </source>
</evidence>
<keyword evidence="4" id="KW-1185">Reference proteome</keyword>
<evidence type="ECO:0000256" key="1">
    <source>
        <dbReference type="ARBA" id="ARBA00022737"/>
    </source>
</evidence>
<sequence>MSDFFHRLHHFLSFKKSNANHSRYEDFAGGYRLPVAAQDLGVIQGSYMPGQDPLNSAQHAYSGPAASDQAGRNQENNFGIFSYAHGSTINNPVIAEQIQLSDPSSALEWIEGHAMSGVEYHSSARNPPPRCHDGTRAKFITTTELLLSDPNTKERFLFLYGPAGVGKSAIVQTLAERQEKSGAVCASLFFPQLTFSSPSIGSPGESSRVWLTISYRLATLNSSYLAYVNEQVKHDPKLVEANMQYLFQKLIAEPIGQRHLLKSFPLLPIFIDGWDQCRGQEMQTQILQLIGKLISDYPSAPLLWIITSRPDRYILKEIEELSLQGHTKTYFIPVDSDDAYADVTHFLQSEFTGLKKHYDIADPSPWPTEHDFSRVLVSVSGYFMIASAITRFVGNRKASDPVTQLETVVSAVSLPISAPKHIGPVHEMYTKIVETVSSDHYRTAKRILGFYLLSQPFGAFSRQSTSFWMLCNILNIKQNVAYACLSSLLSVLDVPEPRNAFDSPMRFFHTSFAEFLSNRDASKEFWIDMKEVVVDLWQRHSRILQQTNIPGAVQ</sequence>
<dbReference type="EMBL" id="MU151133">
    <property type="protein sequence ID" value="KAF9449348.1"/>
    <property type="molecule type" value="Genomic_DNA"/>
</dbReference>